<accession>A0ABV4WNN6</accession>
<dbReference type="RefSeq" id="WP_413279050.1">
    <property type="nucleotide sequence ID" value="NZ_JBHFNT010000167.1"/>
</dbReference>
<name>A0ABV4WNN6_9CYAN</name>
<sequence length="335" mass="36878">MAYFEHFDEAFYRASYQDVRAALNTPRSFISGFEHFSLYGLNERRTQVSAFFDEGRYLALYPDVANAVRNGTFRSGVEHFALRGADEGRYSPIVTNDSEQIYLQRNPDVAAAVRQGAFKSGYDHFLRRGQFEGRVPGSFNEQSYLLRNPDVARVIGVANPTTGVVEFGSGYEHYIRFGQFENRTLFFSGTSSNDVVTSFGGSESNLTGVDYVALSGNPTDYTLRSTGVREIDTLIGTSARDRYVLGFGRSPSNPNPRQLYVGGGNADYAVVRNFARGSDFIQLTGSLTDYNQQVSGNNLLISTRNGNDLVAIVEGVTSPLSFVGESTTLGVFAIN</sequence>
<reference evidence="1 2" key="1">
    <citation type="submission" date="2024-09" db="EMBL/GenBank/DDBJ databases">
        <title>Floridaenema gen nov. (Aerosakkonemataceae, Aerosakkonematales ord. nov., Cyanobacteria) from benthic tropical and subtropical fresh waters, with the description of four new species.</title>
        <authorList>
            <person name="Moretto J.A."/>
            <person name="Berthold D.E."/>
            <person name="Lefler F.W."/>
            <person name="Huang I.-S."/>
            <person name="Laughinghouse H. IV."/>
        </authorList>
    </citation>
    <scope>NUCLEOTIDE SEQUENCE [LARGE SCALE GENOMIC DNA]</scope>
    <source>
        <strain evidence="1 2">BLCC-F167</strain>
    </source>
</reference>
<dbReference type="SUPFAM" id="SSF51120">
    <property type="entry name" value="beta-Roll"/>
    <property type="match status" value="1"/>
</dbReference>
<dbReference type="InterPro" id="IPR011049">
    <property type="entry name" value="Serralysin-like_metalloprot_C"/>
</dbReference>
<protein>
    <recommendedName>
        <fullName evidence="3">Calcium-binding protein</fullName>
    </recommendedName>
</protein>
<dbReference type="EMBL" id="JBHFNT010000167">
    <property type="protein sequence ID" value="MFB2836677.1"/>
    <property type="molecule type" value="Genomic_DNA"/>
</dbReference>
<dbReference type="Proteomes" id="UP001576780">
    <property type="component" value="Unassembled WGS sequence"/>
</dbReference>
<evidence type="ECO:0000313" key="1">
    <source>
        <dbReference type="EMBL" id="MFB2836677.1"/>
    </source>
</evidence>
<evidence type="ECO:0008006" key="3">
    <source>
        <dbReference type="Google" id="ProtNLM"/>
    </source>
</evidence>
<evidence type="ECO:0000313" key="2">
    <source>
        <dbReference type="Proteomes" id="UP001576780"/>
    </source>
</evidence>
<organism evidence="1 2">
    <name type="scientific">Floridaenema evergladense BLCC-F167</name>
    <dbReference type="NCBI Taxonomy" id="3153639"/>
    <lineage>
        <taxon>Bacteria</taxon>
        <taxon>Bacillati</taxon>
        <taxon>Cyanobacteriota</taxon>
        <taxon>Cyanophyceae</taxon>
        <taxon>Oscillatoriophycideae</taxon>
        <taxon>Aerosakkonematales</taxon>
        <taxon>Aerosakkonemataceae</taxon>
        <taxon>Floridanema</taxon>
        <taxon>Floridanema evergladense</taxon>
    </lineage>
</organism>
<comment type="caution">
    <text evidence="1">The sequence shown here is derived from an EMBL/GenBank/DDBJ whole genome shotgun (WGS) entry which is preliminary data.</text>
</comment>
<keyword evidence="2" id="KW-1185">Reference proteome</keyword>
<gene>
    <name evidence="1" type="ORF">ACE1CA_19275</name>
</gene>
<proteinExistence type="predicted"/>